<dbReference type="RefSeq" id="WP_379682425.1">
    <property type="nucleotide sequence ID" value="NZ_JBHLYW010000033.1"/>
</dbReference>
<evidence type="ECO:0000313" key="1">
    <source>
        <dbReference type="EMBL" id="MFC0080530.1"/>
    </source>
</evidence>
<sequence>MKKIIVFVFLFSIISCSNTKNKMEINKIANVEIITGSKSKVDYFEVYNHESVSIKEAMQKIKAFYKTTLKNDAIQKYEEYRCCFYVHTSRVKYSSFAGNNTSNFEEGGIRDWDNPLFYNMDEYLFAMIYRDNKSANFVIYEDNKIVMDETENN</sequence>
<proteinExistence type="predicted"/>
<dbReference type="EMBL" id="JBHLYW010000033">
    <property type="protein sequence ID" value="MFC0080530.1"/>
    <property type="molecule type" value="Genomic_DNA"/>
</dbReference>
<evidence type="ECO:0000313" key="2">
    <source>
        <dbReference type="Proteomes" id="UP001589734"/>
    </source>
</evidence>
<organism evidence="1 2">
    <name type="scientific">Flavobacterium procerum</name>
    <dbReference type="NCBI Taxonomy" id="1455569"/>
    <lineage>
        <taxon>Bacteria</taxon>
        <taxon>Pseudomonadati</taxon>
        <taxon>Bacteroidota</taxon>
        <taxon>Flavobacteriia</taxon>
        <taxon>Flavobacteriales</taxon>
        <taxon>Flavobacteriaceae</taxon>
        <taxon>Flavobacterium</taxon>
    </lineage>
</organism>
<gene>
    <name evidence="1" type="ORF">ACFFLS_26060</name>
</gene>
<comment type="caution">
    <text evidence="1">The sequence shown here is derived from an EMBL/GenBank/DDBJ whole genome shotgun (WGS) entry which is preliminary data.</text>
</comment>
<name>A0ABV6BYJ0_9FLAO</name>
<evidence type="ECO:0008006" key="3">
    <source>
        <dbReference type="Google" id="ProtNLM"/>
    </source>
</evidence>
<reference evidence="1 2" key="1">
    <citation type="submission" date="2024-09" db="EMBL/GenBank/DDBJ databases">
        <authorList>
            <person name="Sun Q."/>
            <person name="Mori K."/>
        </authorList>
    </citation>
    <scope>NUCLEOTIDE SEQUENCE [LARGE SCALE GENOMIC DNA]</scope>
    <source>
        <strain evidence="1 2">CGMCC 1.12926</strain>
    </source>
</reference>
<dbReference type="PROSITE" id="PS51257">
    <property type="entry name" value="PROKAR_LIPOPROTEIN"/>
    <property type="match status" value="1"/>
</dbReference>
<protein>
    <recommendedName>
        <fullName evidence="3">Lipoprotein</fullName>
    </recommendedName>
</protein>
<accession>A0ABV6BYJ0</accession>
<dbReference type="Proteomes" id="UP001589734">
    <property type="component" value="Unassembled WGS sequence"/>
</dbReference>
<keyword evidence="2" id="KW-1185">Reference proteome</keyword>